<evidence type="ECO:0000313" key="2">
    <source>
        <dbReference type="EMBL" id="GGS69042.1"/>
    </source>
</evidence>
<feature type="compositionally biased region" description="Basic and acidic residues" evidence="1">
    <location>
        <begin position="66"/>
        <end position="93"/>
    </location>
</feature>
<feature type="compositionally biased region" description="Basic residues" evidence="1">
    <location>
        <begin position="17"/>
        <end position="28"/>
    </location>
</feature>
<evidence type="ECO:0000256" key="1">
    <source>
        <dbReference type="SAM" id="MobiDB-lite"/>
    </source>
</evidence>
<organism evidence="2 3">
    <name type="scientific">Streptomyces pseudogriseolus</name>
    <name type="common">Streptomyces gancidicus</name>
    <name type="synonym">Streptomyces rubiginosus</name>
    <dbReference type="NCBI Taxonomy" id="36817"/>
    <lineage>
        <taxon>Bacteria</taxon>
        <taxon>Bacillati</taxon>
        <taxon>Actinomycetota</taxon>
        <taxon>Actinomycetes</taxon>
        <taxon>Kitasatosporales</taxon>
        <taxon>Streptomycetaceae</taxon>
        <taxon>Streptomyces</taxon>
        <taxon>Streptomyces pseudogriseolus group</taxon>
    </lineage>
</organism>
<evidence type="ECO:0000313" key="3">
    <source>
        <dbReference type="Proteomes" id="UP000597853"/>
    </source>
</evidence>
<accession>A0ABQ2TGC1</accession>
<dbReference type="EMBL" id="BMTX01000023">
    <property type="protein sequence ID" value="GGS69042.1"/>
    <property type="molecule type" value="Genomic_DNA"/>
</dbReference>
<sequence>MNDRQPEPDNESGDNRAHHRGAFHHRPANGRGSGREAADDGSKHDARKNPSDVSDQVIAITQATDEGDHCLRGFHSRNEHNADSQGKERPPRG</sequence>
<comment type="caution">
    <text evidence="2">The sequence shown here is derived from an EMBL/GenBank/DDBJ whole genome shotgun (WGS) entry which is preliminary data.</text>
</comment>
<keyword evidence="3" id="KW-1185">Reference proteome</keyword>
<reference evidence="3" key="1">
    <citation type="journal article" date="2019" name="Int. J. Syst. Evol. Microbiol.">
        <title>The Global Catalogue of Microorganisms (GCM) 10K type strain sequencing project: providing services to taxonomists for standard genome sequencing and annotation.</title>
        <authorList>
            <consortium name="The Broad Institute Genomics Platform"/>
            <consortium name="The Broad Institute Genome Sequencing Center for Infectious Disease"/>
            <person name="Wu L."/>
            <person name="Ma J."/>
        </authorList>
    </citation>
    <scope>NUCLEOTIDE SEQUENCE [LARGE SCALE GENOMIC DNA]</scope>
    <source>
        <strain evidence="3">JCM 4416</strain>
    </source>
</reference>
<proteinExistence type="predicted"/>
<dbReference type="Proteomes" id="UP000597853">
    <property type="component" value="Unassembled WGS sequence"/>
</dbReference>
<protein>
    <submittedName>
        <fullName evidence="2">Uncharacterized protein</fullName>
    </submittedName>
</protein>
<name>A0ABQ2TGC1_STREZ</name>
<gene>
    <name evidence="2" type="ORF">GCM10010285_55160</name>
</gene>
<feature type="region of interest" description="Disordered" evidence="1">
    <location>
        <begin position="1"/>
        <end position="93"/>
    </location>
</feature>
<feature type="compositionally biased region" description="Polar residues" evidence="1">
    <location>
        <begin position="51"/>
        <end position="64"/>
    </location>
</feature>
<feature type="compositionally biased region" description="Basic and acidic residues" evidence="1">
    <location>
        <begin position="33"/>
        <end position="50"/>
    </location>
</feature>